<dbReference type="InterPro" id="IPR001633">
    <property type="entry name" value="EAL_dom"/>
</dbReference>
<dbReference type="SUPFAM" id="SSF55073">
    <property type="entry name" value="Nucleotide cyclase"/>
    <property type="match status" value="1"/>
</dbReference>
<dbReference type="InterPro" id="IPR001610">
    <property type="entry name" value="PAC"/>
</dbReference>
<dbReference type="SUPFAM" id="SSF55785">
    <property type="entry name" value="PYP-like sensor domain (PAS domain)"/>
    <property type="match status" value="1"/>
</dbReference>
<accession>A0A2R4CCJ5</accession>
<dbReference type="NCBIfam" id="TIGR00229">
    <property type="entry name" value="sensory_box"/>
    <property type="match status" value="1"/>
</dbReference>
<dbReference type="Gene3D" id="3.20.20.450">
    <property type="entry name" value="EAL domain"/>
    <property type="match status" value="1"/>
</dbReference>
<dbReference type="Proteomes" id="UP000240505">
    <property type="component" value="Chromosome"/>
</dbReference>
<dbReference type="PANTHER" id="PTHR44757">
    <property type="entry name" value="DIGUANYLATE CYCLASE DGCP"/>
    <property type="match status" value="1"/>
</dbReference>
<dbReference type="Pfam" id="PF00990">
    <property type="entry name" value="GGDEF"/>
    <property type="match status" value="1"/>
</dbReference>
<dbReference type="CDD" id="cd01948">
    <property type="entry name" value="EAL"/>
    <property type="match status" value="1"/>
</dbReference>
<dbReference type="PROSITE" id="PS50112">
    <property type="entry name" value="PAS"/>
    <property type="match status" value="1"/>
</dbReference>
<dbReference type="InterPro" id="IPR000014">
    <property type="entry name" value="PAS"/>
</dbReference>
<evidence type="ECO:0000313" key="6">
    <source>
        <dbReference type="Proteomes" id="UP000240505"/>
    </source>
</evidence>
<evidence type="ECO:0000259" key="3">
    <source>
        <dbReference type="PROSITE" id="PS50883"/>
    </source>
</evidence>
<dbReference type="FunFam" id="3.30.70.270:FF:000001">
    <property type="entry name" value="Diguanylate cyclase domain protein"/>
    <property type="match status" value="1"/>
</dbReference>
<dbReference type="InterPro" id="IPR029787">
    <property type="entry name" value="Nucleotide_cyclase"/>
</dbReference>
<reference evidence="5 6" key="1">
    <citation type="submission" date="2018-03" db="EMBL/GenBank/DDBJ databases">
        <title>Massilia armeniaca sp. nov., isolated from desert soil.</title>
        <authorList>
            <person name="Huang H."/>
            <person name="Ren M."/>
        </authorList>
    </citation>
    <scope>NUCLEOTIDE SEQUENCE [LARGE SCALE GENOMIC DNA]</scope>
    <source>
        <strain evidence="5 6">ZMN-3</strain>
    </source>
</reference>
<sequence length="790" mass="85091">MDNRDRAAATEVLSVTSVAAPGVASSSVAGPNLAGPNLHAVAGLDHLLGQHSREALLLAIGADPLPGAPGTPALPAEREAALFGELHLLAPVGCLLLDADTTILQVNLVGAGQLGVDRASAPRHRLRGFIAQRFLGDFDSFIERARGSSQPLRQQLQLQPSRGEPGVPVTLVASGDGVHLRVTLEPAEGRLAALEKSEERFRRIVQSAREGIWELDAAARTTFVNPRLADMLGYRIEEMLDRPLVSFMDAEGRSILERNIARRQQGMPERREFKFIRRDGSELWAHLATNPLLDARGGYLGALALVSDITQHKEAVDLAWHQANFDALTGLPNRNMFQERLRHEMRKARRDGSYLALLFIDLDQFKQINDSFGHSQGDALLIEAAQRIGGCVRASDTLARIGGDEFVAILPGLAAVQDAERVAQDVIAVLNRPFDLSGQQGLISGSVGIALYPSDAADAEELLRHADQAMYASKNGGRNRYSYFTPDMQAAAQQRLRLASELRRAAAQHEFELYYQPIINLQSGGIERAEALLRWHHPERGLLNPGDFIAGAESSGVLQEIGAWAFRQAADQVLAWQRELGRPFQISINRSPAELRGDNHGWRAYLDSLNLPPRSIVVDVPEDLLGEADGAALEQLRQLRAMGLQVALDDFGTGHSALAQLKQFDIDYLKIDSSFVAGLTGDSGDLALCEAIIVLAHKLGLEVVAEGVETDAQLALLRAAGCDYAQGYGIARPAPAGQLLALARSGARPALTADGGVGMNSGARAGAGRWPVPLRSNACVKLTFAGGVCP</sequence>
<dbReference type="PROSITE" id="PS50887">
    <property type="entry name" value="GGDEF"/>
    <property type="match status" value="1"/>
</dbReference>
<dbReference type="SMART" id="SM00091">
    <property type="entry name" value="PAS"/>
    <property type="match status" value="2"/>
</dbReference>
<dbReference type="PROSITE" id="PS50883">
    <property type="entry name" value="EAL"/>
    <property type="match status" value="1"/>
</dbReference>
<feature type="domain" description="GGDEF" evidence="4">
    <location>
        <begin position="353"/>
        <end position="486"/>
    </location>
</feature>
<dbReference type="SMART" id="SM00052">
    <property type="entry name" value="EAL"/>
    <property type="match status" value="1"/>
</dbReference>
<dbReference type="AlphaFoldDB" id="A0A2R4CCJ5"/>
<dbReference type="Gene3D" id="3.30.450.20">
    <property type="entry name" value="PAS domain"/>
    <property type="match status" value="1"/>
</dbReference>
<dbReference type="GO" id="GO:0003824">
    <property type="term" value="F:catalytic activity"/>
    <property type="evidence" value="ECO:0007669"/>
    <property type="project" value="UniProtKB-ARBA"/>
</dbReference>
<dbReference type="CDD" id="cd00130">
    <property type="entry name" value="PAS"/>
    <property type="match status" value="1"/>
</dbReference>
<dbReference type="PANTHER" id="PTHR44757:SF2">
    <property type="entry name" value="BIOFILM ARCHITECTURE MAINTENANCE PROTEIN MBAA"/>
    <property type="match status" value="1"/>
</dbReference>
<dbReference type="InterPro" id="IPR000700">
    <property type="entry name" value="PAS-assoc_C"/>
</dbReference>
<evidence type="ECO:0000259" key="1">
    <source>
        <dbReference type="PROSITE" id="PS50112"/>
    </source>
</evidence>
<feature type="domain" description="PAS" evidence="1">
    <location>
        <begin position="197"/>
        <end position="267"/>
    </location>
</feature>
<dbReference type="EMBL" id="CP028324">
    <property type="protein sequence ID" value="AVR97354.1"/>
    <property type="molecule type" value="Genomic_DNA"/>
</dbReference>
<dbReference type="InterPro" id="IPR000160">
    <property type="entry name" value="GGDEF_dom"/>
</dbReference>
<dbReference type="GO" id="GO:0006355">
    <property type="term" value="P:regulation of DNA-templated transcription"/>
    <property type="evidence" value="ECO:0007669"/>
    <property type="project" value="InterPro"/>
</dbReference>
<dbReference type="NCBIfam" id="TIGR00254">
    <property type="entry name" value="GGDEF"/>
    <property type="match status" value="1"/>
</dbReference>
<protein>
    <submittedName>
        <fullName evidence="5">GGDEF domain-containing protein</fullName>
    </submittedName>
</protein>
<dbReference type="Gene3D" id="3.30.70.270">
    <property type="match status" value="1"/>
</dbReference>
<gene>
    <name evidence="5" type="ORF">C9I28_18180</name>
</gene>
<organism evidence="5 6">
    <name type="scientific">Pseudoduganella armeniaca</name>
    <dbReference type="NCBI Taxonomy" id="2072590"/>
    <lineage>
        <taxon>Bacteria</taxon>
        <taxon>Pseudomonadati</taxon>
        <taxon>Pseudomonadota</taxon>
        <taxon>Betaproteobacteria</taxon>
        <taxon>Burkholderiales</taxon>
        <taxon>Oxalobacteraceae</taxon>
        <taxon>Telluria group</taxon>
        <taxon>Pseudoduganella</taxon>
    </lineage>
</organism>
<dbReference type="InterPro" id="IPR013767">
    <property type="entry name" value="PAS_fold"/>
</dbReference>
<name>A0A2R4CCJ5_9BURK</name>
<dbReference type="InterPro" id="IPR043128">
    <property type="entry name" value="Rev_trsase/Diguanyl_cyclase"/>
</dbReference>
<dbReference type="InterPro" id="IPR052155">
    <property type="entry name" value="Biofilm_reg_signaling"/>
</dbReference>
<feature type="domain" description="EAL" evidence="3">
    <location>
        <begin position="495"/>
        <end position="747"/>
    </location>
</feature>
<dbReference type="CDD" id="cd01949">
    <property type="entry name" value="GGDEF"/>
    <property type="match status" value="1"/>
</dbReference>
<dbReference type="PROSITE" id="PS50113">
    <property type="entry name" value="PAC"/>
    <property type="match status" value="1"/>
</dbReference>
<dbReference type="KEGG" id="masz:C9I28_18180"/>
<feature type="domain" description="PAC" evidence="2">
    <location>
        <begin position="269"/>
        <end position="321"/>
    </location>
</feature>
<evidence type="ECO:0000259" key="4">
    <source>
        <dbReference type="PROSITE" id="PS50887"/>
    </source>
</evidence>
<dbReference type="SMART" id="SM00267">
    <property type="entry name" value="GGDEF"/>
    <property type="match status" value="1"/>
</dbReference>
<dbReference type="SUPFAM" id="SSF141868">
    <property type="entry name" value="EAL domain-like"/>
    <property type="match status" value="1"/>
</dbReference>
<dbReference type="InterPro" id="IPR035919">
    <property type="entry name" value="EAL_sf"/>
</dbReference>
<dbReference type="RefSeq" id="WP_107142699.1">
    <property type="nucleotide sequence ID" value="NZ_CP028324.1"/>
</dbReference>
<dbReference type="SMART" id="SM00086">
    <property type="entry name" value="PAC"/>
    <property type="match status" value="1"/>
</dbReference>
<dbReference type="Pfam" id="PF00563">
    <property type="entry name" value="EAL"/>
    <property type="match status" value="1"/>
</dbReference>
<dbReference type="OrthoDB" id="9813903at2"/>
<keyword evidence="6" id="KW-1185">Reference proteome</keyword>
<dbReference type="Pfam" id="PF00989">
    <property type="entry name" value="PAS"/>
    <property type="match status" value="1"/>
</dbReference>
<evidence type="ECO:0000313" key="5">
    <source>
        <dbReference type="EMBL" id="AVR97354.1"/>
    </source>
</evidence>
<dbReference type="InterPro" id="IPR035965">
    <property type="entry name" value="PAS-like_dom_sf"/>
</dbReference>
<proteinExistence type="predicted"/>
<evidence type="ECO:0000259" key="2">
    <source>
        <dbReference type="PROSITE" id="PS50113"/>
    </source>
</evidence>